<dbReference type="GO" id="GO:0046872">
    <property type="term" value="F:metal ion binding"/>
    <property type="evidence" value="ECO:0007669"/>
    <property type="project" value="UniProtKB-KW"/>
</dbReference>
<evidence type="ECO:0000313" key="8">
    <source>
        <dbReference type="EMBL" id="KAK1157245.1"/>
    </source>
</evidence>
<dbReference type="Proteomes" id="UP001230051">
    <property type="component" value="Unassembled WGS sequence"/>
</dbReference>
<reference evidence="8" key="1">
    <citation type="submission" date="2022-02" db="EMBL/GenBank/DDBJ databases">
        <title>Atlantic sturgeon de novo genome assembly.</title>
        <authorList>
            <person name="Stock M."/>
            <person name="Klopp C."/>
            <person name="Guiguen Y."/>
            <person name="Cabau C."/>
            <person name="Parinello H."/>
            <person name="Santidrian Yebra-Pimentel E."/>
            <person name="Kuhl H."/>
            <person name="Dirks R.P."/>
            <person name="Guessner J."/>
            <person name="Wuertz S."/>
            <person name="Du K."/>
            <person name="Schartl M."/>
        </authorList>
    </citation>
    <scope>NUCLEOTIDE SEQUENCE</scope>
    <source>
        <strain evidence="8">STURGEONOMICS-FGT-2020</strain>
        <tissue evidence="8">Whole blood</tissue>
    </source>
</reference>
<dbReference type="PANTHER" id="PTHR24207">
    <property type="entry name" value="ZYX102 PROTEIN"/>
    <property type="match status" value="1"/>
</dbReference>
<organism evidence="8 9">
    <name type="scientific">Acipenser oxyrinchus oxyrinchus</name>
    <dbReference type="NCBI Taxonomy" id="40147"/>
    <lineage>
        <taxon>Eukaryota</taxon>
        <taxon>Metazoa</taxon>
        <taxon>Chordata</taxon>
        <taxon>Craniata</taxon>
        <taxon>Vertebrata</taxon>
        <taxon>Euteleostomi</taxon>
        <taxon>Actinopterygii</taxon>
        <taxon>Chondrostei</taxon>
        <taxon>Acipenseriformes</taxon>
        <taxon>Acipenseridae</taxon>
        <taxon>Acipenser</taxon>
    </lineage>
</organism>
<keyword evidence="3 5" id="KW-0862">Zinc</keyword>
<gene>
    <name evidence="8" type="primary">FBLIM1</name>
    <name evidence="8" type="ORF">AOXY_G24859</name>
</gene>
<keyword evidence="4 5" id="KW-0440">LIM domain</keyword>
<keyword evidence="1 5" id="KW-0479">Metal-binding</keyword>
<dbReference type="PANTHER" id="PTHR24207:SF1">
    <property type="entry name" value="FILAMIN-BINDING LIM PROTEIN 1"/>
    <property type="match status" value="1"/>
</dbReference>
<dbReference type="CDD" id="cd09372">
    <property type="entry name" value="LIM2_FBLP-1"/>
    <property type="match status" value="1"/>
</dbReference>
<evidence type="ECO:0000259" key="7">
    <source>
        <dbReference type="PROSITE" id="PS50023"/>
    </source>
</evidence>
<protein>
    <submittedName>
        <fullName evidence="8">Filamin-binding LIM protein 1-like isoform X1</fullName>
    </submittedName>
</protein>
<dbReference type="AlphaFoldDB" id="A0AAD8FU06"/>
<comment type="caution">
    <text evidence="8">The sequence shown here is derived from an EMBL/GenBank/DDBJ whole genome shotgun (WGS) entry which is preliminary data.</text>
</comment>
<evidence type="ECO:0000256" key="2">
    <source>
        <dbReference type="ARBA" id="ARBA00022737"/>
    </source>
</evidence>
<sequence>MKSHSWDKSGPPEMEWGMGRERGRKCRTEGSLRSHPAVERRRKGVATSDTDLLSLSKTDSGAEHPTAGPEILQLRRLRKRGTRASQQKLPSAAMMSTEQPQKRMVSSVFITLASPHRPPPRAAPHSANTTDTQIRPNQIQSKPSSSSTEPRTSWTEAPLSPTRTENQPASSQTQPLRASLLNQAKPPPNQITPATNGITQAVPPSASRAAPPTSANRLYQPKSPQGTTKLLPGSDSLSSADFFPPPPPVEELSSPARLEAVSPSFSNQGLQTLPGRPANSSGQQSVPMTGALRQDRAPPAGKRQAAQDELWETMAAQQPSKPEEPVQKSTDICGFCHKAISPTVQAIEAMKAMYHASCFTCRKCCHPLAGELYYNKEGVPICDPCYKSTLERCGRCDQVITDRVTRAMETVFHPECFTCVVCRRPIGDERFVVDDTNEVYCIPDYYRKYASTCSVCKDLIVPGKDGKDTFTVECLGRTFHEDCYRCENCRVLLSPEPNDQGCHPLDDRILCKSCNLKQRAS</sequence>
<feature type="compositionally biased region" description="Basic and acidic residues" evidence="6">
    <location>
        <begin position="18"/>
        <end position="39"/>
    </location>
</feature>
<keyword evidence="9" id="KW-1185">Reference proteome</keyword>
<name>A0AAD8FU06_ACIOX</name>
<feature type="domain" description="LIM zinc-binding" evidence="7">
    <location>
        <begin position="391"/>
        <end position="451"/>
    </location>
</feature>
<evidence type="ECO:0000256" key="6">
    <source>
        <dbReference type="SAM" id="MobiDB-lite"/>
    </source>
</evidence>
<evidence type="ECO:0000256" key="4">
    <source>
        <dbReference type="ARBA" id="ARBA00023038"/>
    </source>
</evidence>
<feature type="compositionally biased region" description="Polar residues" evidence="6">
    <location>
        <begin position="278"/>
        <end position="287"/>
    </location>
</feature>
<feature type="compositionally biased region" description="Low complexity" evidence="6">
    <location>
        <begin position="203"/>
        <end position="215"/>
    </location>
</feature>
<proteinExistence type="predicted"/>
<evidence type="ECO:0000256" key="3">
    <source>
        <dbReference type="ARBA" id="ARBA00022833"/>
    </source>
</evidence>
<feature type="region of interest" description="Disordered" evidence="6">
    <location>
        <begin position="266"/>
        <end position="308"/>
    </location>
</feature>
<feature type="region of interest" description="Disordered" evidence="6">
    <location>
        <begin position="1"/>
        <end position="254"/>
    </location>
</feature>
<evidence type="ECO:0000256" key="5">
    <source>
        <dbReference type="PROSITE-ProRule" id="PRU00125"/>
    </source>
</evidence>
<accession>A0AAD8FU06</accession>
<feature type="compositionally biased region" description="Polar residues" evidence="6">
    <location>
        <begin position="47"/>
        <end position="59"/>
    </location>
</feature>
<dbReference type="SUPFAM" id="SSF57716">
    <property type="entry name" value="Glucocorticoid receptor-like (DNA-binding domain)"/>
    <property type="match status" value="2"/>
</dbReference>
<feature type="domain" description="LIM zinc-binding" evidence="7">
    <location>
        <begin position="452"/>
        <end position="521"/>
    </location>
</feature>
<dbReference type="PROSITE" id="PS50023">
    <property type="entry name" value="LIM_DOMAIN_2"/>
    <property type="match status" value="3"/>
</dbReference>
<evidence type="ECO:0000313" key="9">
    <source>
        <dbReference type="Proteomes" id="UP001230051"/>
    </source>
</evidence>
<feature type="domain" description="LIM zinc-binding" evidence="7">
    <location>
        <begin position="331"/>
        <end position="390"/>
    </location>
</feature>
<dbReference type="GO" id="GO:0005925">
    <property type="term" value="C:focal adhesion"/>
    <property type="evidence" value="ECO:0007669"/>
    <property type="project" value="TreeGrafter"/>
</dbReference>
<dbReference type="SMART" id="SM00132">
    <property type="entry name" value="LIM"/>
    <property type="match status" value="3"/>
</dbReference>
<dbReference type="InterPro" id="IPR001781">
    <property type="entry name" value="Znf_LIM"/>
</dbReference>
<feature type="compositionally biased region" description="Polar residues" evidence="6">
    <location>
        <begin position="83"/>
        <end position="99"/>
    </location>
</feature>
<dbReference type="EMBL" id="JAGXEW010000026">
    <property type="protein sequence ID" value="KAK1157245.1"/>
    <property type="molecule type" value="Genomic_DNA"/>
</dbReference>
<dbReference type="Gene3D" id="2.10.110.10">
    <property type="entry name" value="Cysteine Rich Protein"/>
    <property type="match status" value="3"/>
</dbReference>
<dbReference type="FunFam" id="2.10.110.10:FF:000086">
    <property type="entry name" value="Filamin binding LIM protein 1"/>
    <property type="match status" value="1"/>
</dbReference>
<dbReference type="GO" id="GO:0001725">
    <property type="term" value="C:stress fiber"/>
    <property type="evidence" value="ECO:0007669"/>
    <property type="project" value="TreeGrafter"/>
</dbReference>
<feature type="compositionally biased region" description="Polar residues" evidence="6">
    <location>
        <begin position="128"/>
        <end position="182"/>
    </location>
</feature>
<dbReference type="GO" id="GO:0031005">
    <property type="term" value="F:filamin binding"/>
    <property type="evidence" value="ECO:0007669"/>
    <property type="project" value="TreeGrafter"/>
</dbReference>
<evidence type="ECO:0000256" key="1">
    <source>
        <dbReference type="ARBA" id="ARBA00022723"/>
    </source>
</evidence>
<dbReference type="Pfam" id="PF00412">
    <property type="entry name" value="LIM"/>
    <property type="match status" value="3"/>
</dbReference>
<keyword evidence="2" id="KW-0677">Repeat</keyword>
<dbReference type="GO" id="GO:0098609">
    <property type="term" value="P:cell-cell adhesion"/>
    <property type="evidence" value="ECO:0007669"/>
    <property type="project" value="TreeGrafter"/>
</dbReference>